<sequence>MLVLLADWWWVAPAGAGAGGLGWAVQRVREPAGRRLAVDAARHDLRQAQRAVVRTRAQVKVASAEVLRTQADRESGHGGAGAVPEAKRRLQQAQRQGKAAVAELRARRASLAAARATIPASSAPLEAMPLARLRAEHDALTQRWIAYETDPAQAIEYPAMSDPSSPVLREFLRLQRQAIELRPATTRVRMAPAEFAAYRDAVRAAARAFETAERSARSAQSGTAFRRDGTDWSALVQDLLETAQDVIERSVDGWQHGGRRRRHPDA</sequence>
<keyword evidence="1" id="KW-0175">Coiled coil</keyword>
<keyword evidence="4" id="KW-1185">Reference proteome</keyword>
<protein>
    <submittedName>
        <fullName evidence="3">Uncharacterized protein</fullName>
    </submittedName>
</protein>
<dbReference type="EMBL" id="FOZN01000003">
    <property type="protein sequence ID" value="SFS13932.1"/>
    <property type="molecule type" value="Genomic_DNA"/>
</dbReference>
<dbReference type="AlphaFoldDB" id="A0AA94HNS0"/>
<comment type="caution">
    <text evidence="3">The sequence shown here is derived from an EMBL/GenBank/DDBJ whole genome shotgun (WGS) entry which is preliminary data.</text>
</comment>
<dbReference type="Proteomes" id="UP000198506">
    <property type="component" value="Unassembled WGS sequence"/>
</dbReference>
<reference evidence="3 4" key="1">
    <citation type="submission" date="2016-10" db="EMBL/GenBank/DDBJ databases">
        <authorList>
            <person name="Varghese N."/>
            <person name="Submissions S."/>
        </authorList>
    </citation>
    <scope>NUCLEOTIDE SEQUENCE [LARGE SCALE GENOMIC DNA]</scope>
    <source>
        <strain evidence="3 4">IAM 15147</strain>
    </source>
</reference>
<evidence type="ECO:0000313" key="4">
    <source>
        <dbReference type="Proteomes" id="UP000198506"/>
    </source>
</evidence>
<proteinExistence type="predicted"/>
<evidence type="ECO:0000256" key="1">
    <source>
        <dbReference type="SAM" id="Coils"/>
    </source>
</evidence>
<accession>A0AA94HNS0</accession>
<name>A0AA94HNS0_9MICO</name>
<evidence type="ECO:0000256" key="2">
    <source>
        <dbReference type="SAM" id="MobiDB-lite"/>
    </source>
</evidence>
<feature type="coiled-coil region" evidence="1">
    <location>
        <begin position="38"/>
        <end position="65"/>
    </location>
</feature>
<evidence type="ECO:0000313" key="3">
    <source>
        <dbReference type="EMBL" id="SFS13932.1"/>
    </source>
</evidence>
<feature type="region of interest" description="Disordered" evidence="2">
    <location>
        <begin position="71"/>
        <end position="94"/>
    </location>
</feature>
<gene>
    <name evidence="3" type="ORF">SAMN04487783_1731</name>
</gene>
<organism evidence="3 4">
    <name type="scientific">Agrococcus baldri</name>
    <dbReference type="NCBI Taxonomy" id="153730"/>
    <lineage>
        <taxon>Bacteria</taxon>
        <taxon>Bacillati</taxon>
        <taxon>Actinomycetota</taxon>
        <taxon>Actinomycetes</taxon>
        <taxon>Micrococcales</taxon>
        <taxon>Microbacteriaceae</taxon>
        <taxon>Agrococcus</taxon>
    </lineage>
</organism>